<dbReference type="EMBL" id="JBHFFA010000001">
    <property type="protein sequence ID" value="KAL2650693.1"/>
    <property type="molecule type" value="Genomic_DNA"/>
</dbReference>
<feature type="region of interest" description="Disordered" evidence="1">
    <location>
        <begin position="340"/>
        <end position="366"/>
    </location>
</feature>
<name>A0ABD1ZGY1_9MARC</name>
<accession>A0ABD1ZGY1</accession>
<reference evidence="3 4" key="1">
    <citation type="submission" date="2024-09" db="EMBL/GenBank/DDBJ databases">
        <title>Chromosome-scale assembly of Riccia fluitans.</title>
        <authorList>
            <person name="Paukszto L."/>
            <person name="Sawicki J."/>
            <person name="Karawczyk K."/>
            <person name="Piernik-Szablinska J."/>
            <person name="Szczecinska M."/>
            <person name="Mazdziarz M."/>
        </authorList>
    </citation>
    <scope>NUCLEOTIDE SEQUENCE [LARGE SCALE GENOMIC DNA]</scope>
    <source>
        <strain evidence="3">Rf_01</strain>
        <tissue evidence="3">Aerial parts of the thallus</tissue>
    </source>
</reference>
<feature type="transmembrane region" description="Helical" evidence="2">
    <location>
        <begin position="64"/>
        <end position="84"/>
    </location>
</feature>
<feature type="transmembrane region" description="Helical" evidence="2">
    <location>
        <begin position="248"/>
        <end position="267"/>
    </location>
</feature>
<organism evidence="3 4">
    <name type="scientific">Riccia fluitans</name>
    <dbReference type="NCBI Taxonomy" id="41844"/>
    <lineage>
        <taxon>Eukaryota</taxon>
        <taxon>Viridiplantae</taxon>
        <taxon>Streptophyta</taxon>
        <taxon>Embryophyta</taxon>
        <taxon>Marchantiophyta</taxon>
        <taxon>Marchantiopsida</taxon>
        <taxon>Marchantiidae</taxon>
        <taxon>Marchantiales</taxon>
        <taxon>Ricciaceae</taxon>
        <taxon>Riccia</taxon>
    </lineage>
</organism>
<dbReference type="Proteomes" id="UP001605036">
    <property type="component" value="Unassembled WGS sequence"/>
</dbReference>
<gene>
    <name evidence="3" type="ORF">R1flu_018821</name>
</gene>
<feature type="transmembrane region" description="Helical" evidence="2">
    <location>
        <begin position="30"/>
        <end position="52"/>
    </location>
</feature>
<feature type="transmembrane region" description="Helical" evidence="2">
    <location>
        <begin position="104"/>
        <end position="130"/>
    </location>
</feature>
<evidence type="ECO:0008006" key="5">
    <source>
        <dbReference type="Google" id="ProtNLM"/>
    </source>
</evidence>
<feature type="transmembrane region" description="Helical" evidence="2">
    <location>
        <begin position="186"/>
        <end position="209"/>
    </location>
</feature>
<evidence type="ECO:0000313" key="4">
    <source>
        <dbReference type="Proteomes" id="UP001605036"/>
    </source>
</evidence>
<dbReference type="AlphaFoldDB" id="A0ABD1ZGY1"/>
<feature type="region of interest" description="Disordered" evidence="1">
    <location>
        <begin position="1"/>
        <end position="23"/>
    </location>
</feature>
<keyword evidence="2" id="KW-0472">Membrane</keyword>
<sequence length="366" mass="41323">MENNFDWNIPCPPREDTKSPTNPPGQPWDYVIVGLISVGLIPFIAANLVMIINRNYLPIKTKSVDLTVISSLGGIIWLGATVVVNNHFGREKGTLWTVCSLWTFWLQACFGFALWLNCLILRLINLYFILILRRGSVKWVSLALLALLSPIITLCIFASAFGASRFKKNEDQEGSKVLGDCKFNRGWSIGLLLTFPLYFCIFVGLGILLRNVRPLYNEFRLIMNGGVLSAFLYLLTLVTVSTKVHQEVTGRCFLLLAVAGLVFYYFYARNAEAVYNCVFNRQEYLEIFRAQLNAVPSSSHSRTFDNPAEEMLYDAREESLNLQSEINELEQELAKLEDSLKKEKEGGRRQTSRGSSGVPSRQGSFD</sequence>
<evidence type="ECO:0000256" key="1">
    <source>
        <dbReference type="SAM" id="MobiDB-lite"/>
    </source>
</evidence>
<keyword evidence="2" id="KW-1133">Transmembrane helix</keyword>
<protein>
    <recommendedName>
        <fullName evidence="5">G-protein coupled receptors family 3 profile domain-containing protein</fullName>
    </recommendedName>
</protein>
<evidence type="ECO:0000256" key="2">
    <source>
        <dbReference type="SAM" id="Phobius"/>
    </source>
</evidence>
<comment type="caution">
    <text evidence="3">The sequence shown here is derived from an EMBL/GenBank/DDBJ whole genome shotgun (WGS) entry which is preliminary data.</text>
</comment>
<proteinExistence type="predicted"/>
<evidence type="ECO:0000313" key="3">
    <source>
        <dbReference type="EMBL" id="KAL2650693.1"/>
    </source>
</evidence>
<keyword evidence="2" id="KW-0812">Transmembrane</keyword>
<keyword evidence="4" id="KW-1185">Reference proteome</keyword>
<feature type="transmembrane region" description="Helical" evidence="2">
    <location>
        <begin position="142"/>
        <end position="166"/>
    </location>
</feature>
<feature type="transmembrane region" description="Helical" evidence="2">
    <location>
        <begin position="221"/>
        <end position="242"/>
    </location>
</feature>